<dbReference type="RefSeq" id="WP_378574502.1">
    <property type="nucleotide sequence ID" value="NZ_JBHSFQ010000011.1"/>
</dbReference>
<evidence type="ECO:0000256" key="1">
    <source>
        <dbReference type="SAM" id="MobiDB-lite"/>
    </source>
</evidence>
<feature type="transmembrane region" description="Helical" evidence="2">
    <location>
        <begin position="160"/>
        <end position="193"/>
    </location>
</feature>
<accession>A0ABV9DVY2</accession>
<dbReference type="PANTHER" id="PTHR30590">
    <property type="entry name" value="INNER MEMBRANE PROTEIN"/>
    <property type="match status" value="1"/>
</dbReference>
<feature type="transmembrane region" description="Helical" evidence="2">
    <location>
        <begin position="41"/>
        <end position="60"/>
    </location>
</feature>
<feature type="region of interest" description="Disordered" evidence="1">
    <location>
        <begin position="1"/>
        <end position="29"/>
    </location>
</feature>
<dbReference type="InterPro" id="IPR007349">
    <property type="entry name" value="DUF418"/>
</dbReference>
<dbReference type="Pfam" id="PF04235">
    <property type="entry name" value="DUF418"/>
    <property type="match status" value="1"/>
</dbReference>
<proteinExistence type="predicted"/>
<dbReference type="Proteomes" id="UP001595923">
    <property type="component" value="Unassembled WGS sequence"/>
</dbReference>
<feature type="transmembrane region" description="Helical" evidence="2">
    <location>
        <begin position="119"/>
        <end position="148"/>
    </location>
</feature>
<evidence type="ECO:0000313" key="4">
    <source>
        <dbReference type="EMBL" id="MFC4562910.1"/>
    </source>
</evidence>
<feature type="transmembrane region" description="Helical" evidence="2">
    <location>
        <begin position="85"/>
        <end position="107"/>
    </location>
</feature>
<reference evidence="5" key="1">
    <citation type="journal article" date="2019" name="Int. J. Syst. Evol. Microbiol.">
        <title>The Global Catalogue of Microorganisms (GCM) 10K type strain sequencing project: providing services to taxonomists for standard genome sequencing and annotation.</title>
        <authorList>
            <consortium name="The Broad Institute Genomics Platform"/>
            <consortium name="The Broad Institute Genome Sequencing Center for Infectious Disease"/>
            <person name="Wu L."/>
            <person name="Ma J."/>
        </authorList>
    </citation>
    <scope>NUCLEOTIDE SEQUENCE [LARGE SCALE GENOMIC DNA]</scope>
    <source>
        <strain evidence="5">XZYJ18</strain>
    </source>
</reference>
<keyword evidence="2" id="KW-0472">Membrane</keyword>
<name>A0ABV9DVY2_9ACTN</name>
<evidence type="ECO:0000313" key="5">
    <source>
        <dbReference type="Proteomes" id="UP001595923"/>
    </source>
</evidence>
<feature type="domain" description="DUF418" evidence="3">
    <location>
        <begin position="208"/>
        <end position="343"/>
    </location>
</feature>
<dbReference type="EMBL" id="JBHSFQ010000011">
    <property type="protein sequence ID" value="MFC4562910.1"/>
    <property type="molecule type" value="Genomic_DNA"/>
</dbReference>
<gene>
    <name evidence="4" type="ORF">ACFO4E_13680</name>
</gene>
<feature type="transmembrane region" description="Helical" evidence="2">
    <location>
        <begin position="237"/>
        <end position="257"/>
    </location>
</feature>
<dbReference type="PANTHER" id="PTHR30590:SF3">
    <property type="entry name" value="HYPOTHETICAL MEMBRANE SPANNING PROTEIN"/>
    <property type="match status" value="1"/>
</dbReference>
<keyword evidence="2" id="KW-0812">Transmembrane</keyword>
<sequence length="367" mass="38719">MKHIWKRPPAWTASPSDPEAGRSPRPGGGGSRIDVLDVVRGFALCGILLANFGPVTHMGYNVPFDPDRERHLAETALLLLVNERFFPIFAFLFGIGFALLLGSAAARGARPRLVLARRLAALLLLGVVHATLHPGEALAPYGVLGLLVLLPASYLPRPLILAGAGAATVLGVTVFTGGLALIPGMLLLGLAAVRYRVPQALADRTGQVAIVFGVLAVGAAAALGWQSTDLMSSGFSHASAIAGLLLAGVYTTGLCLLMRTPLRTGLEAVFAPLGRMALTNYLTATLLLLAAGWAFGFADRYQWGALFAISAAILASQWLASTLWLRRFRHGPVEWMLRCVTWWAVVPTAVAAAPEPETGREGAAARP</sequence>
<comment type="caution">
    <text evidence="4">The sequence shown here is derived from an EMBL/GenBank/DDBJ whole genome shotgun (WGS) entry which is preliminary data.</text>
</comment>
<dbReference type="InterPro" id="IPR052529">
    <property type="entry name" value="Bact_Transport_Assoc"/>
</dbReference>
<keyword evidence="2" id="KW-1133">Transmembrane helix</keyword>
<feature type="transmembrane region" description="Helical" evidence="2">
    <location>
        <begin position="278"/>
        <end position="297"/>
    </location>
</feature>
<keyword evidence="5" id="KW-1185">Reference proteome</keyword>
<protein>
    <submittedName>
        <fullName evidence="4">DUF418 domain-containing protein</fullName>
    </submittedName>
</protein>
<organism evidence="4 5">
    <name type="scientific">Nocardiopsis mangrovi</name>
    <dbReference type="NCBI Taxonomy" id="1179818"/>
    <lineage>
        <taxon>Bacteria</taxon>
        <taxon>Bacillati</taxon>
        <taxon>Actinomycetota</taxon>
        <taxon>Actinomycetes</taxon>
        <taxon>Streptosporangiales</taxon>
        <taxon>Nocardiopsidaceae</taxon>
        <taxon>Nocardiopsis</taxon>
    </lineage>
</organism>
<evidence type="ECO:0000256" key="2">
    <source>
        <dbReference type="SAM" id="Phobius"/>
    </source>
</evidence>
<evidence type="ECO:0000259" key="3">
    <source>
        <dbReference type="Pfam" id="PF04235"/>
    </source>
</evidence>
<feature type="transmembrane region" description="Helical" evidence="2">
    <location>
        <begin position="303"/>
        <end position="325"/>
    </location>
</feature>
<feature type="transmembrane region" description="Helical" evidence="2">
    <location>
        <begin position="205"/>
        <end position="225"/>
    </location>
</feature>